<comment type="pathway">
    <text evidence="1 10">Sulfur metabolism; glutathione biosynthesis; glutathione from L-cysteine and L-glutamate: step 1/2.</text>
</comment>
<dbReference type="Gene3D" id="3.30.590.50">
    <property type="match status" value="2"/>
</dbReference>
<feature type="non-terminal residue" evidence="11">
    <location>
        <position position="457"/>
    </location>
</feature>
<reference evidence="11 12" key="1">
    <citation type="submission" date="2024-05" db="EMBL/GenBank/DDBJ databases">
        <authorList>
            <person name="Wallberg A."/>
        </authorList>
    </citation>
    <scope>NUCLEOTIDE SEQUENCE [LARGE SCALE GENOMIC DNA]</scope>
</reference>
<comment type="caution">
    <text evidence="11">The sequence shown here is derived from an EMBL/GenBank/DDBJ whole genome shotgun (WGS) entry which is preliminary data.</text>
</comment>
<evidence type="ECO:0000256" key="4">
    <source>
        <dbReference type="ARBA" id="ARBA00022598"/>
    </source>
</evidence>
<name>A0AAV2PGJ2_MEGNR</name>
<accession>A0AAV2PGJ2</accession>
<evidence type="ECO:0000256" key="7">
    <source>
        <dbReference type="ARBA" id="ARBA00022840"/>
    </source>
</evidence>
<comment type="catalytic activity">
    <reaction evidence="10">
        <text>L-cysteine + L-glutamate + ATP = gamma-L-glutamyl-L-cysteine + ADP + phosphate + H(+)</text>
        <dbReference type="Rhea" id="RHEA:13285"/>
        <dbReference type="ChEBI" id="CHEBI:15378"/>
        <dbReference type="ChEBI" id="CHEBI:29985"/>
        <dbReference type="ChEBI" id="CHEBI:30616"/>
        <dbReference type="ChEBI" id="CHEBI:35235"/>
        <dbReference type="ChEBI" id="CHEBI:43474"/>
        <dbReference type="ChEBI" id="CHEBI:58173"/>
        <dbReference type="ChEBI" id="CHEBI:456216"/>
        <dbReference type="EC" id="6.3.2.2"/>
    </reaction>
</comment>
<dbReference type="SUPFAM" id="SSF55931">
    <property type="entry name" value="Glutamine synthetase/guanido kinase"/>
    <property type="match status" value="1"/>
</dbReference>
<dbReference type="GO" id="GO:0005524">
    <property type="term" value="F:ATP binding"/>
    <property type="evidence" value="ECO:0007669"/>
    <property type="project" value="UniProtKB-UniRule"/>
</dbReference>
<protein>
    <recommendedName>
        <fullName evidence="3 10">Glutamate--cysteine ligase</fullName>
        <ecNumber evidence="3 10">6.3.2.2</ecNumber>
    </recommendedName>
    <alternativeName>
        <fullName evidence="9 10">Gamma-ECS</fullName>
    </alternativeName>
    <alternativeName>
        <fullName evidence="8 10">Gamma-glutamylcysteine synthetase</fullName>
    </alternativeName>
</protein>
<evidence type="ECO:0000256" key="9">
    <source>
        <dbReference type="ARBA" id="ARBA00032122"/>
    </source>
</evidence>
<dbReference type="Gene3D" id="1.10.8.960">
    <property type="match status" value="1"/>
</dbReference>
<evidence type="ECO:0000256" key="3">
    <source>
        <dbReference type="ARBA" id="ARBA00012220"/>
    </source>
</evidence>
<dbReference type="InterPro" id="IPR004308">
    <property type="entry name" value="GCS"/>
</dbReference>
<evidence type="ECO:0000313" key="11">
    <source>
        <dbReference type="EMBL" id="CAL4058999.1"/>
    </source>
</evidence>
<gene>
    <name evidence="11" type="ORF">MNOR_LOCUS350</name>
</gene>
<dbReference type="PANTHER" id="PTHR11164">
    <property type="entry name" value="GLUTAMATE CYSTEINE LIGASE"/>
    <property type="match status" value="1"/>
</dbReference>
<keyword evidence="6 10" id="KW-0547">Nucleotide-binding</keyword>
<dbReference type="Proteomes" id="UP001497623">
    <property type="component" value="Unassembled WGS sequence"/>
</dbReference>
<keyword evidence="4 10" id="KW-0436">Ligase</keyword>
<evidence type="ECO:0000256" key="5">
    <source>
        <dbReference type="ARBA" id="ARBA00022684"/>
    </source>
</evidence>
<evidence type="ECO:0000256" key="2">
    <source>
        <dbReference type="ARBA" id="ARBA00008100"/>
    </source>
</evidence>
<dbReference type="GO" id="GO:0017109">
    <property type="term" value="C:glutamate-cysteine ligase complex"/>
    <property type="evidence" value="ECO:0007669"/>
    <property type="project" value="TreeGrafter"/>
</dbReference>
<dbReference type="GO" id="GO:0004357">
    <property type="term" value="F:glutamate-cysteine ligase activity"/>
    <property type="evidence" value="ECO:0007669"/>
    <property type="project" value="UniProtKB-UniRule"/>
</dbReference>
<feature type="non-terminal residue" evidence="11">
    <location>
        <position position="1"/>
    </location>
</feature>
<comment type="similarity">
    <text evidence="2 10">Belongs to the glutamate--cysteine ligase type 3 family.</text>
</comment>
<dbReference type="PANTHER" id="PTHR11164:SF0">
    <property type="entry name" value="GLUTAMATE--CYSTEINE LIGASE CATALYTIC SUBUNIT"/>
    <property type="match status" value="1"/>
</dbReference>
<dbReference type="Pfam" id="PF03074">
    <property type="entry name" value="GCS"/>
    <property type="match status" value="1"/>
</dbReference>
<evidence type="ECO:0000313" key="12">
    <source>
        <dbReference type="Proteomes" id="UP001497623"/>
    </source>
</evidence>
<organism evidence="11 12">
    <name type="scientific">Meganyctiphanes norvegica</name>
    <name type="common">Northern krill</name>
    <name type="synonym">Thysanopoda norvegica</name>
    <dbReference type="NCBI Taxonomy" id="48144"/>
    <lineage>
        <taxon>Eukaryota</taxon>
        <taxon>Metazoa</taxon>
        <taxon>Ecdysozoa</taxon>
        <taxon>Arthropoda</taxon>
        <taxon>Crustacea</taxon>
        <taxon>Multicrustacea</taxon>
        <taxon>Malacostraca</taxon>
        <taxon>Eumalacostraca</taxon>
        <taxon>Eucarida</taxon>
        <taxon>Euphausiacea</taxon>
        <taxon>Euphausiidae</taxon>
        <taxon>Meganyctiphanes</taxon>
    </lineage>
</organism>
<evidence type="ECO:0000256" key="8">
    <source>
        <dbReference type="ARBA" id="ARBA00030585"/>
    </source>
</evidence>
<evidence type="ECO:0000256" key="6">
    <source>
        <dbReference type="ARBA" id="ARBA00022741"/>
    </source>
</evidence>
<dbReference type="GO" id="GO:0006750">
    <property type="term" value="P:glutathione biosynthetic process"/>
    <property type="evidence" value="ECO:0007669"/>
    <property type="project" value="UniProtKB-UniRule"/>
</dbReference>
<evidence type="ECO:0000256" key="10">
    <source>
        <dbReference type="RuleBase" id="RU367135"/>
    </source>
</evidence>
<keyword evidence="7 10" id="KW-0067">ATP-binding</keyword>
<dbReference type="AlphaFoldDB" id="A0AAV2PGJ2"/>
<dbReference type="EC" id="6.3.2.2" evidence="3 10"/>
<dbReference type="InterPro" id="IPR014746">
    <property type="entry name" value="Gln_synth/guanido_kin_cat_dom"/>
</dbReference>
<proteinExistence type="inferred from homology"/>
<evidence type="ECO:0000256" key="1">
    <source>
        <dbReference type="ARBA" id="ARBA00005006"/>
    </source>
</evidence>
<keyword evidence="12" id="KW-1185">Reference proteome</keyword>
<dbReference type="EMBL" id="CAXKWB010000075">
    <property type="protein sequence ID" value="CAL4058999.1"/>
    <property type="molecule type" value="Genomic_DNA"/>
</dbReference>
<sequence>SRLGCPDFVHPAPVNQQDNPISHSLYFPDSAIRKSHPRWKTFTRNIRERRKEKVAINVSIYPDVNTVNPLTRENYNNEDKTMWASSPKDSHIYMDAMGFGSGMCCGQVTFQAEDIMEARILYDNLTPLCPIMLAMTAATPVFRGFLSNVDCRWEVICEAKDDRTREERGLDPLLHEKFVIPTSRHASIDCYVSPMGARYNDVPIIFEEDVYQKLVAGDIDETLAKHVAHLFNRDPVLLYSEILNQDDEKQLDHFENINSSNWQSMRFKLPPSGTDIGWRVEFRTCEAQITDWENAAFAVFLMLLSRTILFFKLNLLIPISKINDNMLHSQKRNAVLEQKLWFRKDIFTIVPGTEDDLLQLSCAEIFNGKGNDFVGLIALIEKYLNHQNLDSNTMKALKRYLKFISDRAAGNTITTAKWIRQFITSHPDYKQDSLVNEKIQYDLIIAVNEIATGKREC</sequence>
<keyword evidence="5 10" id="KW-0317">Glutathione biosynthesis</keyword>